<dbReference type="Pfam" id="PF03102">
    <property type="entry name" value="NeuB"/>
    <property type="match status" value="1"/>
</dbReference>
<protein>
    <submittedName>
        <fullName evidence="2">N-acetylneuraminate synthase</fullName>
    </submittedName>
</protein>
<dbReference type="SMART" id="SM00858">
    <property type="entry name" value="SAF"/>
    <property type="match status" value="1"/>
</dbReference>
<dbReference type="SUPFAM" id="SSF51269">
    <property type="entry name" value="AFP III-like domain"/>
    <property type="match status" value="1"/>
</dbReference>
<proteinExistence type="predicted"/>
<name>A0A0G1U3F0_9BACT</name>
<dbReference type="CDD" id="cd11615">
    <property type="entry name" value="SAF_NeuB_like"/>
    <property type="match status" value="1"/>
</dbReference>
<gene>
    <name evidence="2" type="ORF">UX85_C0006G0017</name>
</gene>
<dbReference type="Gene3D" id="3.90.1210.10">
    <property type="entry name" value="Antifreeze-like/N-acetylneuraminic acid synthase C-terminal domain"/>
    <property type="match status" value="1"/>
</dbReference>
<dbReference type="InterPro" id="IPR036732">
    <property type="entry name" value="AFP_Neu5c_C_sf"/>
</dbReference>
<feature type="domain" description="AFP-like" evidence="1">
    <location>
        <begin position="292"/>
        <end position="348"/>
    </location>
</feature>
<dbReference type="GO" id="GO:0047444">
    <property type="term" value="F:N-acylneuraminate-9-phosphate synthase activity"/>
    <property type="evidence" value="ECO:0007669"/>
    <property type="project" value="TreeGrafter"/>
</dbReference>
<dbReference type="GO" id="GO:0016051">
    <property type="term" value="P:carbohydrate biosynthetic process"/>
    <property type="evidence" value="ECO:0007669"/>
    <property type="project" value="InterPro"/>
</dbReference>
<comment type="caution">
    <text evidence="2">The sequence shown here is derived from an EMBL/GenBank/DDBJ whole genome shotgun (WGS) entry which is preliminary data.</text>
</comment>
<dbReference type="PANTHER" id="PTHR42966:SF1">
    <property type="entry name" value="SIALIC ACID SYNTHASE"/>
    <property type="match status" value="1"/>
</dbReference>
<dbReference type="Pfam" id="PF08666">
    <property type="entry name" value="SAF"/>
    <property type="match status" value="1"/>
</dbReference>
<dbReference type="InterPro" id="IPR006190">
    <property type="entry name" value="SAF_AFP_Neu5Ac"/>
</dbReference>
<dbReference type="Proteomes" id="UP000033860">
    <property type="component" value="Unassembled WGS sequence"/>
</dbReference>
<accession>A0A0G1U3F0</accession>
<dbReference type="InterPro" id="IPR057736">
    <property type="entry name" value="SAF_PseI/NeuA/NeuB"/>
</dbReference>
<dbReference type="PROSITE" id="PS50844">
    <property type="entry name" value="AFP_LIKE"/>
    <property type="match status" value="1"/>
</dbReference>
<reference evidence="2 3" key="1">
    <citation type="journal article" date="2015" name="Nature">
        <title>rRNA introns, odd ribosomes, and small enigmatic genomes across a large radiation of phyla.</title>
        <authorList>
            <person name="Brown C.T."/>
            <person name="Hug L.A."/>
            <person name="Thomas B.C."/>
            <person name="Sharon I."/>
            <person name="Castelle C.J."/>
            <person name="Singh A."/>
            <person name="Wilkins M.J."/>
            <person name="Williams K.H."/>
            <person name="Banfield J.F."/>
        </authorList>
    </citation>
    <scope>NUCLEOTIDE SEQUENCE [LARGE SCALE GENOMIC DNA]</scope>
</reference>
<dbReference type="AlphaFoldDB" id="A0A0G1U3F0"/>
<dbReference type="SUPFAM" id="SSF51569">
    <property type="entry name" value="Aldolase"/>
    <property type="match status" value="1"/>
</dbReference>
<evidence type="ECO:0000313" key="3">
    <source>
        <dbReference type="Proteomes" id="UP000033860"/>
    </source>
</evidence>
<evidence type="ECO:0000313" key="2">
    <source>
        <dbReference type="EMBL" id="KKU60883.1"/>
    </source>
</evidence>
<dbReference type="InterPro" id="IPR013785">
    <property type="entry name" value="Aldolase_TIM"/>
</dbReference>
<dbReference type="InterPro" id="IPR013132">
    <property type="entry name" value="PseI/NeuA/B-like_N"/>
</dbReference>
<evidence type="ECO:0000259" key="1">
    <source>
        <dbReference type="PROSITE" id="PS50844"/>
    </source>
</evidence>
<sequence length="348" mass="38057">MKVQEKILKIMAEHPTFIIAEAGSNHNGDVTQAVKLIRAAADAGADAVKFQTFTAGQLTTKSGPSASYQIKNTKIKSQWQLLRSIELDYKWYNKLVKLAKKLGIIFLSTPHGYIESVNFLKDKVPAWKTGSGDLTNLPLLKYLGESGKPIILSTGMATVAETREAVKTIEKTGNRKITILHCTTNYPCPPEEANVAAIMDLKKNFPRYRIGFSDHTLGMTAAIMAVAYGAAAVEKHLTLDRNLPGPDQKNSLEPDEFKQMVKQIRLAEVLRGSGKKRPFPSELIIAQMARKAVIAAVDITKGTKITAAMLTIKRPAKGGLAPKMLDNIVGKTAKRSIKADSQLKKGDF</sequence>
<dbReference type="Gene3D" id="3.20.20.70">
    <property type="entry name" value="Aldolase class I"/>
    <property type="match status" value="1"/>
</dbReference>
<dbReference type="InterPro" id="IPR051690">
    <property type="entry name" value="PseI-like"/>
</dbReference>
<dbReference type="InterPro" id="IPR013974">
    <property type="entry name" value="SAF"/>
</dbReference>
<dbReference type="PANTHER" id="PTHR42966">
    <property type="entry name" value="N-ACETYLNEURAMINATE SYNTHASE"/>
    <property type="match status" value="1"/>
</dbReference>
<dbReference type="PATRIC" id="fig|1618371.3.peg.885"/>
<organism evidence="2 3">
    <name type="scientific">Candidatus Beckwithbacteria bacterium GW2011_GWB1_47_15</name>
    <dbReference type="NCBI Taxonomy" id="1618371"/>
    <lineage>
        <taxon>Bacteria</taxon>
        <taxon>Candidatus Beckwithiibacteriota</taxon>
    </lineage>
</organism>
<dbReference type="EMBL" id="LCNT01000006">
    <property type="protein sequence ID" value="KKU60883.1"/>
    <property type="molecule type" value="Genomic_DNA"/>
</dbReference>